<feature type="domain" description="CHAD" evidence="3">
    <location>
        <begin position="222"/>
        <end position="506"/>
    </location>
</feature>
<name>A0A428W226_AMYBA</name>
<accession>A0A428W226</accession>
<dbReference type="RefSeq" id="WP_020638567.1">
    <property type="nucleotide sequence ID" value="NZ_QHHU01000074.1"/>
</dbReference>
<dbReference type="InterPro" id="IPR038186">
    <property type="entry name" value="CHAD_dom_sf"/>
</dbReference>
<evidence type="ECO:0000259" key="3">
    <source>
        <dbReference type="PROSITE" id="PS51708"/>
    </source>
</evidence>
<evidence type="ECO:0000256" key="1">
    <source>
        <dbReference type="SAM" id="MobiDB-lite"/>
    </source>
</evidence>
<dbReference type="Pfam" id="PF05235">
    <property type="entry name" value="CHAD"/>
    <property type="match status" value="1"/>
</dbReference>
<protein>
    <submittedName>
        <fullName evidence="4">CHAD domain-containing protein</fullName>
    </submittedName>
</protein>
<dbReference type="Proteomes" id="UP000286716">
    <property type="component" value="Unassembled WGS sequence"/>
</dbReference>
<evidence type="ECO:0000313" key="4">
    <source>
        <dbReference type="EMBL" id="RSM37112.1"/>
    </source>
</evidence>
<dbReference type="OrthoDB" id="9777271at2"/>
<sequence length="514" mass="57339">MAAPSSVTERERKYEIVAGSGVPSLIGVAGVENQDDPVEQVLDASYYDTEGFRLARGGITLRRRVGGSDAGWHLKLPVSADERQELQLPPGGDPHKVPGRLRRLVRAYTLGEKLVPIAHLRTDRFAHRLADAGGRTIAVLTDDHVTGEAGGAAARLDEWRELELELDPGTDPGRLDEFDRALAEAGASASPWPSKLRRLIGDRVPAPPRRDRRDRRDRRNKKPSAGEVVLASLREHYGRLCRADVGVRLDVDDSVHQMRVATRKLRSTLRSFGSVLDERETAPIVAELRWLGQQLSPARDTEVSEERLGEQLDAVPPELVFGPLRQYLTRYFAREAAEARTRAMAALTGKRYVALLRALDAVLEEPPLTAKARKPAKAALRKPLRKAARKLNRAQAATRGLEGGELEHALHDVRKKAKRARYAADTVKPVYGKKVRKWRKNVKAVQVTLGDYQDTVVGRETLHHLTVAGHGEGQNTFTFGMLYAQDAGRAERLRERFTREWRRLRKGTRPGWLG</sequence>
<dbReference type="InterPro" id="IPR023577">
    <property type="entry name" value="CYTH_domain"/>
</dbReference>
<dbReference type="PANTHER" id="PTHR39339">
    <property type="entry name" value="SLR1444 PROTEIN"/>
    <property type="match status" value="1"/>
</dbReference>
<keyword evidence="5" id="KW-1185">Reference proteome</keyword>
<dbReference type="PROSITE" id="PS51707">
    <property type="entry name" value="CYTH"/>
    <property type="match status" value="1"/>
</dbReference>
<dbReference type="AlphaFoldDB" id="A0A428W226"/>
<proteinExistence type="predicted"/>
<dbReference type="SUPFAM" id="SSF55154">
    <property type="entry name" value="CYTH-like phosphatases"/>
    <property type="match status" value="1"/>
</dbReference>
<dbReference type="InterPro" id="IPR007899">
    <property type="entry name" value="CHAD_dom"/>
</dbReference>
<reference evidence="4 5" key="1">
    <citation type="submission" date="2018-05" db="EMBL/GenBank/DDBJ databases">
        <title>Evolution of GPA BGCs.</title>
        <authorList>
            <person name="Waglechner N."/>
            <person name="Wright G.D."/>
        </authorList>
    </citation>
    <scope>NUCLEOTIDE SEQUENCE [LARGE SCALE GENOMIC DNA]</scope>
    <source>
        <strain evidence="4 5">DSM 5908</strain>
    </source>
</reference>
<dbReference type="InterPro" id="IPR033469">
    <property type="entry name" value="CYTH-like_dom_sf"/>
</dbReference>
<dbReference type="SMART" id="SM01118">
    <property type="entry name" value="CYTH"/>
    <property type="match status" value="1"/>
</dbReference>
<dbReference type="Pfam" id="PF01928">
    <property type="entry name" value="CYTH"/>
    <property type="match status" value="1"/>
</dbReference>
<comment type="caution">
    <text evidence="4">The sequence shown here is derived from an EMBL/GenBank/DDBJ whole genome shotgun (WGS) entry which is preliminary data.</text>
</comment>
<dbReference type="CDD" id="cd07374">
    <property type="entry name" value="CYTH-like_Pase"/>
    <property type="match status" value="1"/>
</dbReference>
<feature type="compositionally biased region" description="Basic residues" evidence="1">
    <location>
        <begin position="210"/>
        <end position="222"/>
    </location>
</feature>
<dbReference type="PROSITE" id="PS51708">
    <property type="entry name" value="CHAD"/>
    <property type="match status" value="1"/>
</dbReference>
<gene>
    <name evidence="4" type="ORF">DMA12_37980</name>
</gene>
<organism evidence="4 5">
    <name type="scientific">Amycolatopsis balhimycina DSM 5908</name>
    <dbReference type="NCBI Taxonomy" id="1081091"/>
    <lineage>
        <taxon>Bacteria</taxon>
        <taxon>Bacillati</taxon>
        <taxon>Actinomycetota</taxon>
        <taxon>Actinomycetes</taxon>
        <taxon>Pseudonocardiales</taxon>
        <taxon>Pseudonocardiaceae</taxon>
        <taxon>Amycolatopsis</taxon>
    </lineage>
</organism>
<feature type="domain" description="CYTH" evidence="2">
    <location>
        <begin position="7"/>
        <end position="206"/>
    </location>
</feature>
<dbReference type="SMART" id="SM00880">
    <property type="entry name" value="CHAD"/>
    <property type="match status" value="1"/>
</dbReference>
<evidence type="ECO:0000313" key="5">
    <source>
        <dbReference type="Proteomes" id="UP000286716"/>
    </source>
</evidence>
<feature type="region of interest" description="Disordered" evidence="1">
    <location>
        <begin position="202"/>
        <end position="225"/>
    </location>
</feature>
<dbReference type="EMBL" id="QHHU01000074">
    <property type="protein sequence ID" value="RSM37112.1"/>
    <property type="molecule type" value="Genomic_DNA"/>
</dbReference>
<dbReference type="Gene3D" id="2.40.320.10">
    <property type="entry name" value="Hypothetical Protein Pfu-838710-001"/>
    <property type="match status" value="1"/>
</dbReference>
<dbReference type="Gene3D" id="1.40.20.10">
    <property type="entry name" value="CHAD domain"/>
    <property type="match status" value="1"/>
</dbReference>
<evidence type="ECO:0000259" key="2">
    <source>
        <dbReference type="PROSITE" id="PS51707"/>
    </source>
</evidence>
<dbReference type="PANTHER" id="PTHR39339:SF1">
    <property type="entry name" value="CHAD DOMAIN-CONTAINING PROTEIN"/>
    <property type="match status" value="1"/>
</dbReference>